<dbReference type="HAMAP" id="MF_00835">
    <property type="entry name" value="BioC"/>
    <property type="match status" value="1"/>
</dbReference>
<evidence type="ECO:0000256" key="5">
    <source>
        <dbReference type="ARBA" id="ARBA00022679"/>
    </source>
</evidence>
<evidence type="ECO:0000256" key="3">
    <source>
        <dbReference type="ARBA" id="ARBA00012327"/>
    </source>
</evidence>
<keyword evidence="4" id="KW-0489">Methyltransferase</keyword>
<dbReference type="Pfam" id="PF08241">
    <property type="entry name" value="Methyltransf_11"/>
    <property type="match status" value="1"/>
</dbReference>
<feature type="domain" description="Methyltransferase type 11" evidence="8">
    <location>
        <begin position="49"/>
        <end position="139"/>
    </location>
</feature>
<dbReference type="EMBL" id="CZRL01000132">
    <property type="protein sequence ID" value="CUS55286.1"/>
    <property type="molecule type" value="Genomic_DNA"/>
</dbReference>
<keyword evidence="5" id="KW-0808">Transferase</keyword>
<gene>
    <name evidence="9" type="ORF">MGWOODY_XGa1582</name>
</gene>
<keyword evidence="6" id="KW-0949">S-adenosyl-L-methionine</keyword>
<dbReference type="SUPFAM" id="SSF53335">
    <property type="entry name" value="S-adenosyl-L-methionine-dependent methyltransferases"/>
    <property type="match status" value="1"/>
</dbReference>
<dbReference type="InterPro" id="IPR013216">
    <property type="entry name" value="Methyltransf_11"/>
</dbReference>
<dbReference type="InterPro" id="IPR011814">
    <property type="entry name" value="BioC"/>
</dbReference>
<evidence type="ECO:0000313" key="9">
    <source>
        <dbReference type="EMBL" id="CUS55286.1"/>
    </source>
</evidence>
<dbReference type="GO" id="GO:0032259">
    <property type="term" value="P:methylation"/>
    <property type="evidence" value="ECO:0007669"/>
    <property type="project" value="UniProtKB-KW"/>
</dbReference>
<name>A0A170PSM3_9ZZZZ</name>
<organism evidence="9">
    <name type="scientific">hydrothermal vent metagenome</name>
    <dbReference type="NCBI Taxonomy" id="652676"/>
    <lineage>
        <taxon>unclassified sequences</taxon>
        <taxon>metagenomes</taxon>
        <taxon>ecological metagenomes</taxon>
    </lineage>
</organism>
<comment type="pathway">
    <text evidence="2">Cofactor biosynthesis; biotin biosynthesis.</text>
</comment>
<evidence type="ECO:0000256" key="6">
    <source>
        <dbReference type="ARBA" id="ARBA00022691"/>
    </source>
</evidence>
<proteinExistence type="inferred from homology"/>
<dbReference type="PANTHER" id="PTHR13090:SF1">
    <property type="entry name" value="ARGININE-HYDROXYLASE NDUFAF5, MITOCHONDRIAL"/>
    <property type="match status" value="1"/>
</dbReference>
<sequence length="278" mass="30288">MSAIELSTVHRHFDRAAAGFHTASVLHKRVGKELVERLSLVDLSPRHILDLGCGTGWCAALLSHRFGQSAVVGLDLSEAMLRAGEKTTASGFINGDAHRLPLADQCVDLIFSNLLLPWCDTQIVFSEACRVLRPGGLFTFSSCGPDSLRELAAAWAMVDDGPHVHAFSDMHDLGDSLAQSGFSEPVMDVEMLTFTYRTLEALVTDLRATGARNALSSRQRGLRGSGQGQRLKKAYESLRGEDGTLPLSWEVIYGVAWRPAQRVPDHLSPDGIPVRVSR</sequence>
<comment type="catalytic activity">
    <reaction evidence="1">
        <text>malonyl-[ACP] + S-adenosyl-L-methionine = malonyl-[ACP] methyl ester + S-adenosyl-L-homocysteine</text>
        <dbReference type="Rhea" id="RHEA:17105"/>
        <dbReference type="Rhea" id="RHEA-COMP:9623"/>
        <dbReference type="Rhea" id="RHEA-COMP:9954"/>
        <dbReference type="ChEBI" id="CHEBI:57856"/>
        <dbReference type="ChEBI" id="CHEBI:59789"/>
        <dbReference type="ChEBI" id="CHEBI:78449"/>
        <dbReference type="ChEBI" id="CHEBI:78845"/>
        <dbReference type="EC" id="2.1.1.197"/>
    </reaction>
</comment>
<accession>A0A170PSM3</accession>
<dbReference type="NCBIfam" id="TIGR02072">
    <property type="entry name" value="BioC"/>
    <property type="match status" value="1"/>
</dbReference>
<evidence type="ECO:0000256" key="4">
    <source>
        <dbReference type="ARBA" id="ARBA00022603"/>
    </source>
</evidence>
<evidence type="ECO:0000256" key="7">
    <source>
        <dbReference type="ARBA" id="ARBA00022756"/>
    </source>
</evidence>
<evidence type="ECO:0000259" key="8">
    <source>
        <dbReference type="Pfam" id="PF08241"/>
    </source>
</evidence>
<evidence type="ECO:0000256" key="1">
    <source>
        <dbReference type="ARBA" id="ARBA00000852"/>
    </source>
</evidence>
<dbReference type="AlphaFoldDB" id="A0A170PSM3"/>
<dbReference type="GO" id="GO:0010340">
    <property type="term" value="F:carboxyl-O-methyltransferase activity"/>
    <property type="evidence" value="ECO:0007669"/>
    <property type="project" value="InterPro"/>
</dbReference>
<evidence type="ECO:0000256" key="2">
    <source>
        <dbReference type="ARBA" id="ARBA00004746"/>
    </source>
</evidence>
<dbReference type="UniPathway" id="UPA00078"/>
<keyword evidence="7" id="KW-0093">Biotin biosynthesis</keyword>
<dbReference type="GO" id="GO:0102130">
    <property type="term" value="F:malonyl-CoA methyltransferase activity"/>
    <property type="evidence" value="ECO:0007669"/>
    <property type="project" value="UniProtKB-EC"/>
</dbReference>
<dbReference type="InterPro" id="IPR050602">
    <property type="entry name" value="Malonyl-ACP_OMT"/>
</dbReference>
<dbReference type="GO" id="GO:0009102">
    <property type="term" value="P:biotin biosynthetic process"/>
    <property type="evidence" value="ECO:0007669"/>
    <property type="project" value="UniProtKB-UniPathway"/>
</dbReference>
<dbReference type="GO" id="GO:0008757">
    <property type="term" value="F:S-adenosylmethionine-dependent methyltransferase activity"/>
    <property type="evidence" value="ECO:0007669"/>
    <property type="project" value="InterPro"/>
</dbReference>
<reference evidence="9" key="1">
    <citation type="submission" date="2015-10" db="EMBL/GenBank/DDBJ databases">
        <authorList>
            <person name="Gilbert D.G."/>
        </authorList>
    </citation>
    <scope>NUCLEOTIDE SEQUENCE</scope>
</reference>
<dbReference type="EC" id="2.1.1.197" evidence="3"/>
<dbReference type="CDD" id="cd02440">
    <property type="entry name" value="AdoMet_MTases"/>
    <property type="match status" value="1"/>
</dbReference>
<dbReference type="InterPro" id="IPR029063">
    <property type="entry name" value="SAM-dependent_MTases_sf"/>
</dbReference>
<dbReference type="PANTHER" id="PTHR13090">
    <property type="entry name" value="ARGININE-HYDROXYLASE NDUFAF5, MITOCHONDRIAL"/>
    <property type="match status" value="1"/>
</dbReference>
<dbReference type="Gene3D" id="3.40.50.150">
    <property type="entry name" value="Vaccinia Virus protein VP39"/>
    <property type="match status" value="1"/>
</dbReference>
<protein>
    <recommendedName>
        <fullName evidence="3">malonyl-[acyl-carrier protein] O-methyltransferase</fullName>
        <ecNumber evidence="3">2.1.1.197</ecNumber>
    </recommendedName>
</protein>